<proteinExistence type="predicted"/>
<dbReference type="Pfam" id="PF10316">
    <property type="entry name" value="7TM_GPCR_Srbc"/>
    <property type="match status" value="1"/>
</dbReference>
<gene>
    <name evidence="3 5" type="primary">srbc-31</name>
    <name evidence="5" type="ORF">C02A12.9</name>
    <name evidence="3" type="ORF">CELE_C02A12.9</name>
</gene>
<evidence type="ECO:0000313" key="3">
    <source>
        <dbReference type="EMBL" id="CCD62483.1"/>
    </source>
</evidence>
<dbReference type="eggNOG" id="ENOG502TFUK">
    <property type="taxonomic scope" value="Eukaryota"/>
</dbReference>
<keyword evidence="1" id="KW-0472">Membrane</keyword>
<evidence type="ECO:0000313" key="5">
    <source>
        <dbReference type="WormBase" id="C02A12.9"/>
    </source>
</evidence>
<name>Q5F4V3_CAEEL</name>
<dbReference type="PhylomeDB" id="Q5F4V3"/>
<dbReference type="PANTHER" id="PTHR10664:SF42">
    <property type="entry name" value="SERPENTINE RECEPTOR, CLASS BC (CLASS B-LIKE)"/>
    <property type="match status" value="1"/>
</dbReference>
<accession>Q5F4V3</accession>
<keyword evidence="3" id="KW-0675">Receptor</keyword>
<dbReference type="KEGG" id="cel:CELE_C02A12.9"/>
<dbReference type="HOGENOM" id="CLU_059075_1_0_1"/>
<organism evidence="3 4">
    <name type="scientific">Caenorhabditis elegans</name>
    <dbReference type="NCBI Taxonomy" id="6239"/>
    <lineage>
        <taxon>Eukaryota</taxon>
        <taxon>Metazoa</taxon>
        <taxon>Ecdysozoa</taxon>
        <taxon>Nematoda</taxon>
        <taxon>Chromadorea</taxon>
        <taxon>Rhabditida</taxon>
        <taxon>Rhabditina</taxon>
        <taxon>Rhabditomorpha</taxon>
        <taxon>Rhabditoidea</taxon>
        <taxon>Rhabditidae</taxon>
        <taxon>Peloderinae</taxon>
        <taxon>Caenorhabditis</taxon>
    </lineage>
</organism>
<dbReference type="SUPFAM" id="SSF81321">
    <property type="entry name" value="Family A G protein-coupled receptor-like"/>
    <property type="match status" value="1"/>
</dbReference>
<dbReference type="AGR" id="WB:WBGene00044089"/>
<dbReference type="WormBase" id="C02A12.9">
    <property type="protein sequence ID" value="CE38029"/>
    <property type="gene ID" value="WBGene00044089"/>
    <property type="gene designation" value="srbc-31"/>
</dbReference>
<dbReference type="AlphaFoldDB" id="Q5F4V3"/>
<dbReference type="UCSC" id="C02A12.9">
    <property type="organism name" value="c. elegans"/>
</dbReference>
<feature type="transmembrane region" description="Helical" evidence="1">
    <location>
        <begin position="44"/>
        <end position="69"/>
    </location>
</feature>
<dbReference type="RefSeq" id="NP_001021361.1">
    <property type="nucleotide sequence ID" value="NM_001026190.1"/>
</dbReference>
<feature type="chain" id="PRO_5004256014" evidence="2">
    <location>
        <begin position="17"/>
        <end position="298"/>
    </location>
</feature>
<keyword evidence="1" id="KW-1133">Transmembrane helix</keyword>
<dbReference type="SMR" id="Q5F4V3"/>
<keyword evidence="4" id="KW-1185">Reference proteome</keyword>
<dbReference type="PANTHER" id="PTHR10664">
    <property type="entry name" value="SERPENTINE RECEPTOR-C.ELEGANS"/>
    <property type="match status" value="1"/>
</dbReference>
<feature type="transmembrane region" description="Helical" evidence="1">
    <location>
        <begin position="221"/>
        <end position="243"/>
    </location>
</feature>
<dbReference type="Gene3D" id="1.20.1070.10">
    <property type="entry name" value="Rhodopsin 7-helix transmembrane proteins"/>
    <property type="match status" value="1"/>
</dbReference>
<protein>
    <submittedName>
        <fullName evidence="3">Serpentine Receptor, class BC (Class B-like)</fullName>
    </submittedName>
</protein>
<feature type="signal peptide" evidence="2">
    <location>
        <begin position="1"/>
        <end position="16"/>
    </location>
</feature>
<dbReference type="STRING" id="6239.C02A12.9.1"/>
<sequence>MKTAVLLVCFTGMVCASIEVLLNTNLVWKIVLRKSQRKCEMGLFYYRFALDLCFGLALLSYISFILIFSEKSEFMIEHRNLLTYLGLFWSNTASCRSILALAIAAERATAVCLPILYRTVNLKIPNLLILLVAIAYGLFEDVVLFKFCEFNVNSIPDTCKQFGCAINKCFFSYFMLHRCIVFSINICVSIVLSVKLLFWNRKQSHQHKNNNNNKLSKANRLALLDTCTVFLFDFIPVLCGNMWPQYFSGENLGPFTVVMKVTGCAIESIVVSCLLKFGKHGKPKSHSLIAVTQSKSYK</sequence>
<keyword evidence="2" id="KW-0732">Signal</keyword>
<keyword evidence="1" id="KW-0812">Transmembrane</keyword>
<dbReference type="PaxDb" id="6239-C02A12.9"/>
<evidence type="ECO:0000256" key="1">
    <source>
        <dbReference type="SAM" id="Phobius"/>
    </source>
</evidence>
<dbReference type="CTD" id="3565628"/>
<dbReference type="InterPro" id="IPR019420">
    <property type="entry name" value="7TM_GPCR_serpentine_rcpt_Srbc"/>
</dbReference>
<dbReference type="GeneID" id="3565628"/>
<feature type="transmembrane region" description="Helical" evidence="1">
    <location>
        <begin position="127"/>
        <end position="147"/>
    </location>
</feature>
<reference evidence="3 4" key="1">
    <citation type="journal article" date="1998" name="Science">
        <title>Genome sequence of the nematode C. elegans: a platform for investigating biology.</title>
        <authorList>
            <consortium name="The C. elegans sequencing consortium"/>
            <person name="Sulson J.E."/>
            <person name="Waterston R."/>
        </authorList>
    </citation>
    <scope>NUCLEOTIDE SEQUENCE [LARGE SCALE GENOMIC DNA]</scope>
    <source>
        <strain evidence="3 4">Bristol N2</strain>
    </source>
</reference>
<dbReference type="InParanoid" id="Q5F4V3"/>
<feature type="transmembrane region" description="Helical" evidence="1">
    <location>
        <begin position="255"/>
        <end position="275"/>
    </location>
</feature>
<evidence type="ECO:0000256" key="2">
    <source>
        <dbReference type="SAM" id="SignalP"/>
    </source>
</evidence>
<evidence type="ECO:0000313" key="4">
    <source>
        <dbReference type="Proteomes" id="UP000001940"/>
    </source>
</evidence>
<dbReference type="EMBL" id="BX284605">
    <property type="protein sequence ID" value="CCD62483.1"/>
    <property type="molecule type" value="Genomic_DNA"/>
</dbReference>
<feature type="transmembrane region" description="Helical" evidence="1">
    <location>
        <begin position="180"/>
        <end position="200"/>
    </location>
</feature>
<dbReference type="Proteomes" id="UP000001940">
    <property type="component" value="Chromosome V"/>
</dbReference>